<feature type="transmembrane region" description="Helical" evidence="1">
    <location>
        <begin position="71"/>
        <end position="93"/>
    </location>
</feature>
<name>A0A6A5W1Q9_9PLEO</name>
<accession>A0A6A5W1Q9</accession>
<keyword evidence="1" id="KW-0812">Transmembrane</keyword>
<reference evidence="2" key="1">
    <citation type="journal article" date="2020" name="Stud. Mycol.">
        <title>101 Dothideomycetes genomes: a test case for predicting lifestyles and emergence of pathogens.</title>
        <authorList>
            <person name="Haridas S."/>
            <person name="Albert R."/>
            <person name="Binder M."/>
            <person name="Bloem J."/>
            <person name="Labutti K."/>
            <person name="Salamov A."/>
            <person name="Andreopoulos B."/>
            <person name="Baker S."/>
            <person name="Barry K."/>
            <person name="Bills G."/>
            <person name="Bluhm B."/>
            <person name="Cannon C."/>
            <person name="Castanera R."/>
            <person name="Culley D."/>
            <person name="Daum C."/>
            <person name="Ezra D."/>
            <person name="Gonzalez J."/>
            <person name="Henrissat B."/>
            <person name="Kuo A."/>
            <person name="Liang C."/>
            <person name="Lipzen A."/>
            <person name="Lutzoni F."/>
            <person name="Magnuson J."/>
            <person name="Mondo S."/>
            <person name="Nolan M."/>
            <person name="Ohm R."/>
            <person name="Pangilinan J."/>
            <person name="Park H.-J."/>
            <person name="Ramirez L."/>
            <person name="Alfaro M."/>
            <person name="Sun H."/>
            <person name="Tritt A."/>
            <person name="Yoshinaga Y."/>
            <person name="Zwiers L.-H."/>
            <person name="Turgeon B."/>
            <person name="Goodwin S."/>
            <person name="Spatafora J."/>
            <person name="Crous P."/>
            <person name="Grigoriev I."/>
        </authorList>
    </citation>
    <scope>NUCLEOTIDE SEQUENCE</scope>
    <source>
        <strain evidence="2">CBS 123094</strain>
    </source>
</reference>
<keyword evidence="1" id="KW-1133">Transmembrane helix</keyword>
<gene>
    <name evidence="2" type="ORF">P154DRAFT_581405</name>
</gene>
<feature type="transmembrane region" description="Helical" evidence="1">
    <location>
        <begin position="105"/>
        <end position="128"/>
    </location>
</feature>
<keyword evidence="1" id="KW-0472">Membrane</keyword>
<proteinExistence type="predicted"/>
<evidence type="ECO:0000313" key="2">
    <source>
        <dbReference type="EMBL" id="KAF1994849.1"/>
    </source>
</evidence>
<feature type="transmembrane region" description="Helical" evidence="1">
    <location>
        <begin position="134"/>
        <end position="155"/>
    </location>
</feature>
<evidence type="ECO:0000256" key="1">
    <source>
        <dbReference type="SAM" id="Phobius"/>
    </source>
</evidence>
<dbReference type="EMBL" id="ML977650">
    <property type="protein sequence ID" value="KAF1994849.1"/>
    <property type="molecule type" value="Genomic_DNA"/>
</dbReference>
<evidence type="ECO:0000313" key="3">
    <source>
        <dbReference type="Proteomes" id="UP000799779"/>
    </source>
</evidence>
<keyword evidence="3" id="KW-1185">Reference proteome</keyword>
<feature type="transmembrane region" description="Helical" evidence="1">
    <location>
        <begin position="47"/>
        <end position="65"/>
    </location>
</feature>
<protein>
    <submittedName>
        <fullName evidence="2">Uncharacterized protein</fullName>
    </submittedName>
</protein>
<sequence length="167" mass="18667">MPIYTIHDPPSSPTHCLCPNLRSCFPTLSRSFNPLDATSKPLFYRRIAFVSILAVHFLHILSSLFRFSSLSIPALALNTLFWFFMAWNLHIIVEMEGYRRVFDVLWGRTSFDVFLAGLGVIEVGGFVWNLLVGGWGWIGGMDIVVLSVVGVAWVATWEEEGGSVSLA</sequence>
<dbReference type="Proteomes" id="UP000799779">
    <property type="component" value="Unassembled WGS sequence"/>
</dbReference>
<dbReference type="OrthoDB" id="3750908at2759"/>
<dbReference type="AlphaFoldDB" id="A0A6A5W1Q9"/>
<organism evidence="2 3">
    <name type="scientific">Amniculicola lignicola CBS 123094</name>
    <dbReference type="NCBI Taxonomy" id="1392246"/>
    <lineage>
        <taxon>Eukaryota</taxon>
        <taxon>Fungi</taxon>
        <taxon>Dikarya</taxon>
        <taxon>Ascomycota</taxon>
        <taxon>Pezizomycotina</taxon>
        <taxon>Dothideomycetes</taxon>
        <taxon>Pleosporomycetidae</taxon>
        <taxon>Pleosporales</taxon>
        <taxon>Amniculicolaceae</taxon>
        <taxon>Amniculicola</taxon>
    </lineage>
</organism>